<keyword evidence="9" id="KW-1185">Reference proteome</keyword>
<dbReference type="OrthoDB" id="429950at2759"/>
<accession>A0A8G1RUF3</accession>
<feature type="region of interest" description="Disordered" evidence="6">
    <location>
        <begin position="92"/>
        <end position="265"/>
    </location>
</feature>
<organism evidence="8 9">
    <name type="scientific">Aspergillus fijiensis CBS 313.89</name>
    <dbReference type="NCBI Taxonomy" id="1448319"/>
    <lineage>
        <taxon>Eukaryota</taxon>
        <taxon>Fungi</taxon>
        <taxon>Dikarya</taxon>
        <taxon>Ascomycota</taxon>
        <taxon>Pezizomycotina</taxon>
        <taxon>Eurotiomycetes</taxon>
        <taxon>Eurotiomycetidae</taxon>
        <taxon>Eurotiales</taxon>
        <taxon>Aspergillaceae</taxon>
        <taxon>Aspergillus</taxon>
    </lineage>
</organism>
<feature type="compositionally biased region" description="Basic residues" evidence="6">
    <location>
        <begin position="234"/>
        <end position="243"/>
    </location>
</feature>
<evidence type="ECO:0000256" key="4">
    <source>
        <dbReference type="ARBA" id="ARBA00022833"/>
    </source>
</evidence>
<dbReference type="RefSeq" id="XP_040800966.1">
    <property type="nucleotide sequence ID" value="XM_040948639.1"/>
</dbReference>
<reference evidence="8 9" key="1">
    <citation type="submission" date="2018-02" db="EMBL/GenBank/DDBJ databases">
        <title>The genomes of Aspergillus section Nigri reveals drivers in fungal speciation.</title>
        <authorList>
            <consortium name="DOE Joint Genome Institute"/>
            <person name="Vesth T.C."/>
            <person name="Nybo J."/>
            <person name="Theobald S."/>
            <person name="Brandl J."/>
            <person name="Frisvad J.C."/>
            <person name="Nielsen K.F."/>
            <person name="Lyhne E.K."/>
            <person name="Kogle M.E."/>
            <person name="Kuo A."/>
            <person name="Riley R."/>
            <person name="Clum A."/>
            <person name="Nolan M."/>
            <person name="Lipzen A."/>
            <person name="Salamov A."/>
            <person name="Henrissat B."/>
            <person name="Wiebenga A."/>
            <person name="De vries R.P."/>
            <person name="Grigoriev I.V."/>
            <person name="Mortensen U.H."/>
            <person name="Andersen M.R."/>
            <person name="Baker S.E."/>
        </authorList>
    </citation>
    <scope>NUCLEOTIDE SEQUENCE [LARGE SCALE GENOMIC DNA]</scope>
    <source>
        <strain evidence="8 9">CBS 313.89</strain>
    </source>
</reference>
<feature type="compositionally biased region" description="Basic and acidic residues" evidence="6">
    <location>
        <begin position="92"/>
        <end position="115"/>
    </location>
</feature>
<evidence type="ECO:0000256" key="6">
    <source>
        <dbReference type="SAM" id="MobiDB-lite"/>
    </source>
</evidence>
<dbReference type="InterPro" id="IPR001510">
    <property type="entry name" value="Znf_PARP"/>
</dbReference>
<proteinExistence type="predicted"/>
<sequence>MGAYRLEEASSSRAGCQNKECKDAKIKIAKGELRHGSWVEAGDYQSWKWRHWGCVTPNVIQNLKDAIKDISGGDETDCSALDGFDELSEENQDKVRRALEQGHVDDEDWKGDVEVNRPGMNGFRSKATKKEAAAKKKAQAKADEEDEAEPTPKSKKRSRAQPKKDPKVEAEADGEQQEHEEEAPKPKRSRKSAQPKPVSDEDEEEEVKPKTSKRGRPAKSKAAVEEADEEPAAAKKKAAKKPTKAAAATADDEEKPKRGRKKKAA</sequence>
<evidence type="ECO:0000256" key="5">
    <source>
        <dbReference type="ARBA" id="ARBA00023242"/>
    </source>
</evidence>
<gene>
    <name evidence="8" type="ORF">BO72DRAFT_496568</name>
</gene>
<dbReference type="InterPro" id="IPR036957">
    <property type="entry name" value="Znf_PARP_sf"/>
</dbReference>
<dbReference type="Pfam" id="PF00645">
    <property type="entry name" value="zf-PARP"/>
    <property type="match status" value="1"/>
</dbReference>
<dbReference type="EMBL" id="KZ824645">
    <property type="protein sequence ID" value="RAK76956.1"/>
    <property type="molecule type" value="Genomic_DNA"/>
</dbReference>
<comment type="subcellular location">
    <subcellularLocation>
        <location evidence="1">Nucleus</location>
    </subcellularLocation>
</comment>
<feature type="domain" description="PARP-type" evidence="7">
    <location>
        <begin position="4"/>
        <end position="103"/>
    </location>
</feature>
<feature type="compositionally biased region" description="Basic residues" evidence="6">
    <location>
        <begin position="210"/>
        <end position="219"/>
    </location>
</feature>
<dbReference type="AlphaFoldDB" id="A0A8G1RUF3"/>
<dbReference type="Proteomes" id="UP000249789">
    <property type="component" value="Unassembled WGS sequence"/>
</dbReference>
<keyword evidence="3" id="KW-0863">Zinc-finger</keyword>
<evidence type="ECO:0000256" key="1">
    <source>
        <dbReference type="ARBA" id="ARBA00004123"/>
    </source>
</evidence>
<dbReference type="Gene3D" id="3.30.1740.10">
    <property type="entry name" value="Zinc finger, PARP-type"/>
    <property type="match status" value="1"/>
</dbReference>
<evidence type="ECO:0000259" key="7">
    <source>
        <dbReference type="PROSITE" id="PS50064"/>
    </source>
</evidence>
<keyword evidence="5" id="KW-0539">Nucleus</keyword>
<dbReference type="GO" id="GO:0005634">
    <property type="term" value="C:nucleus"/>
    <property type="evidence" value="ECO:0007669"/>
    <property type="project" value="UniProtKB-SubCell"/>
</dbReference>
<dbReference type="PROSITE" id="PS50064">
    <property type="entry name" value="ZF_PARP_2"/>
    <property type="match status" value="1"/>
</dbReference>
<feature type="compositionally biased region" description="Acidic residues" evidence="6">
    <location>
        <begin position="171"/>
        <end position="181"/>
    </location>
</feature>
<dbReference type="GO" id="GO:0003677">
    <property type="term" value="F:DNA binding"/>
    <property type="evidence" value="ECO:0007669"/>
    <property type="project" value="InterPro"/>
</dbReference>
<dbReference type="SUPFAM" id="SSF57716">
    <property type="entry name" value="Glucocorticoid receptor-like (DNA-binding domain)"/>
    <property type="match status" value="1"/>
</dbReference>
<evidence type="ECO:0000313" key="8">
    <source>
        <dbReference type="EMBL" id="RAK76956.1"/>
    </source>
</evidence>
<evidence type="ECO:0000256" key="3">
    <source>
        <dbReference type="ARBA" id="ARBA00022771"/>
    </source>
</evidence>
<name>A0A8G1RUF3_9EURO</name>
<dbReference type="GeneID" id="63865972"/>
<evidence type="ECO:0000313" key="9">
    <source>
        <dbReference type="Proteomes" id="UP000249789"/>
    </source>
</evidence>
<keyword evidence="4" id="KW-0862">Zinc</keyword>
<keyword evidence="2" id="KW-0479">Metal-binding</keyword>
<dbReference type="VEuPathDB" id="FungiDB:BO72DRAFT_496568"/>
<protein>
    <submittedName>
        <fullName evidence="8">Zf-PARP-domain-containing protein</fullName>
    </submittedName>
</protein>
<dbReference type="GO" id="GO:0008270">
    <property type="term" value="F:zinc ion binding"/>
    <property type="evidence" value="ECO:0007669"/>
    <property type="project" value="UniProtKB-KW"/>
</dbReference>
<dbReference type="SMART" id="SM01336">
    <property type="entry name" value="zf-PARP"/>
    <property type="match status" value="1"/>
</dbReference>
<evidence type="ECO:0000256" key="2">
    <source>
        <dbReference type="ARBA" id="ARBA00022723"/>
    </source>
</evidence>